<dbReference type="Proteomes" id="UP000729357">
    <property type="component" value="Unassembled WGS sequence"/>
</dbReference>
<feature type="non-terminal residue" evidence="1">
    <location>
        <position position="154"/>
    </location>
</feature>
<dbReference type="EMBL" id="JAHFXS010000001">
    <property type="protein sequence ID" value="KAG9991812.1"/>
    <property type="molecule type" value="Genomic_DNA"/>
</dbReference>
<gene>
    <name evidence="1" type="ORF">KCU98_g157</name>
</gene>
<reference evidence="1" key="2">
    <citation type="submission" date="2021-08" db="EMBL/GenBank/DDBJ databases">
        <authorList>
            <person name="Gostincar C."/>
            <person name="Sun X."/>
            <person name="Song Z."/>
            <person name="Gunde-Cimerman N."/>
        </authorList>
    </citation>
    <scope>NUCLEOTIDE SEQUENCE</scope>
    <source>
        <strain evidence="1">EXF-9298</strain>
    </source>
</reference>
<proteinExistence type="predicted"/>
<reference evidence="1" key="1">
    <citation type="journal article" date="2021" name="J Fungi (Basel)">
        <title>Virulence traits and population genomics of the black yeast Aureobasidium melanogenum.</title>
        <authorList>
            <person name="Cernosa A."/>
            <person name="Sun X."/>
            <person name="Gostincar C."/>
            <person name="Fang C."/>
            <person name="Gunde-Cimerman N."/>
            <person name="Song Z."/>
        </authorList>
    </citation>
    <scope>NUCLEOTIDE SEQUENCE</scope>
    <source>
        <strain evidence="1">EXF-9298</strain>
    </source>
</reference>
<dbReference type="AlphaFoldDB" id="A0A9P8G4V3"/>
<keyword evidence="2" id="KW-1185">Reference proteome</keyword>
<accession>A0A9P8G4V3</accession>
<comment type="caution">
    <text evidence="1">The sequence shown here is derived from an EMBL/GenBank/DDBJ whole genome shotgun (WGS) entry which is preliminary data.</text>
</comment>
<protein>
    <submittedName>
        <fullName evidence="1">Uncharacterized protein</fullName>
    </submittedName>
</protein>
<evidence type="ECO:0000313" key="2">
    <source>
        <dbReference type="Proteomes" id="UP000729357"/>
    </source>
</evidence>
<evidence type="ECO:0000313" key="1">
    <source>
        <dbReference type="EMBL" id="KAG9991812.1"/>
    </source>
</evidence>
<sequence length="154" mass="17782">MLRAAKHLEELYLYRLTDMTTTVSEVIKDVGAVSLRVLCITNFKMGLSELVAFLNNQKMTLSEVELSFGCIEEGMCRDLIVWIKDHLVRLVRLDLDDLCDHSEWETCCNITNGCIIEEHEDMQACLADILNGKRKERHFENLRGGYWQTPKAQE</sequence>
<organism evidence="1 2">
    <name type="scientific">Aureobasidium melanogenum</name>
    <name type="common">Aureobasidium pullulans var. melanogenum</name>
    <dbReference type="NCBI Taxonomy" id="46634"/>
    <lineage>
        <taxon>Eukaryota</taxon>
        <taxon>Fungi</taxon>
        <taxon>Dikarya</taxon>
        <taxon>Ascomycota</taxon>
        <taxon>Pezizomycotina</taxon>
        <taxon>Dothideomycetes</taxon>
        <taxon>Dothideomycetidae</taxon>
        <taxon>Dothideales</taxon>
        <taxon>Saccotheciaceae</taxon>
        <taxon>Aureobasidium</taxon>
    </lineage>
</organism>
<name>A0A9P8G4V3_AURME</name>